<dbReference type="InterPro" id="IPR003599">
    <property type="entry name" value="Ig_sub"/>
</dbReference>
<evidence type="ECO:0000256" key="2">
    <source>
        <dbReference type="ARBA" id="ARBA00023136"/>
    </source>
</evidence>
<keyword evidence="3" id="KW-1015">Disulfide bond</keyword>
<dbReference type="InterPro" id="IPR013783">
    <property type="entry name" value="Ig-like_fold"/>
</dbReference>
<dbReference type="SUPFAM" id="SSF48726">
    <property type="entry name" value="Immunoglobulin"/>
    <property type="match status" value="2"/>
</dbReference>
<dbReference type="Pfam" id="PF08205">
    <property type="entry name" value="C2-set_2"/>
    <property type="match status" value="1"/>
</dbReference>
<feature type="region of interest" description="Disordered" evidence="4">
    <location>
        <begin position="268"/>
        <end position="307"/>
    </location>
</feature>
<evidence type="ECO:0000256" key="1">
    <source>
        <dbReference type="ARBA" id="ARBA00004167"/>
    </source>
</evidence>
<organism evidence="7 8">
    <name type="scientific">Daphnia sinensis</name>
    <dbReference type="NCBI Taxonomy" id="1820382"/>
    <lineage>
        <taxon>Eukaryota</taxon>
        <taxon>Metazoa</taxon>
        <taxon>Ecdysozoa</taxon>
        <taxon>Arthropoda</taxon>
        <taxon>Crustacea</taxon>
        <taxon>Branchiopoda</taxon>
        <taxon>Diplostraca</taxon>
        <taxon>Cladocera</taxon>
        <taxon>Anomopoda</taxon>
        <taxon>Daphniidae</taxon>
        <taxon>Daphnia</taxon>
        <taxon>Daphnia similis group</taxon>
    </lineage>
</organism>
<accession>A0AAD5KXS1</accession>
<protein>
    <recommendedName>
        <fullName evidence="6">Ig-like domain-containing protein</fullName>
    </recommendedName>
</protein>
<feature type="domain" description="Ig-like" evidence="6">
    <location>
        <begin position="69"/>
        <end position="157"/>
    </location>
</feature>
<dbReference type="InterPro" id="IPR013162">
    <property type="entry name" value="CD80_C2-set"/>
</dbReference>
<feature type="compositionally biased region" description="Low complexity" evidence="4">
    <location>
        <begin position="268"/>
        <end position="294"/>
    </location>
</feature>
<dbReference type="AlphaFoldDB" id="A0AAD5KXS1"/>
<keyword evidence="8" id="KW-1185">Reference proteome</keyword>
<comment type="subcellular location">
    <subcellularLocation>
        <location evidence="1">Membrane</location>
        <topology evidence="1">Single-pass membrane protein</topology>
    </subcellularLocation>
</comment>
<feature type="transmembrane region" description="Helical" evidence="5">
    <location>
        <begin position="340"/>
        <end position="361"/>
    </location>
</feature>
<evidence type="ECO:0000313" key="8">
    <source>
        <dbReference type="Proteomes" id="UP000820818"/>
    </source>
</evidence>
<evidence type="ECO:0000256" key="4">
    <source>
        <dbReference type="SAM" id="MobiDB-lite"/>
    </source>
</evidence>
<dbReference type="PROSITE" id="PS50835">
    <property type="entry name" value="IG_LIKE"/>
    <property type="match status" value="2"/>
</dbReference>
<dbReference type="GO" id="GO:0016020">
    <property type="term" value="C:membrane"/>
    <property type="evidence" value="ECO:0007669"/>
    <property type="project" value="UniProtKB-SubCell"/>
</dbReference>
<feature type="domain" description="Ig-like" evidence="6">
    <location>
        <begin position="168"/>
        <end position="268"/>
    </location>
</feature>
<dbReference type="PANTHER" id="PTHR21261:SF15">
    <property type="entry name" value="BEATEN PATH IIIA, ISOFORM D-RELATED"/>
    <property type="match status" value="1"/>
</dbReference>
<evidence type="ECO:0000256" key="5">
    <source>
        <dbReference type="SAM" id="Phobius"/>
    </source>
</evidence>
<dbReference type="Proteomes" id="UP000820818">
    <property type="component" value="Linkage Group LG10"/>
</dbReference>
<dbReference type="FunFam" id="2.60.40.10:FF:000437">
    <property type="entry name" value="Beat-IIIc, isoform A"/>
    <property type="match status" value="1"/>
</dbReference>
<evidence type="ECO:0000259" key="6">
    <source>
        <dbReference type="PROSITE" id="PS50835"/>
    </source>
</evidence>
<keyword evidence="5" id="KW-0812">Transmembrane</keyword>
<keyword evidence="5" id="KW-1133">Transmembrane helix</keyword>
<dbReference type="InterPro" id="IPR036179">
    <property type="entry name" value="Ig-like_dom_sf"/>
</dbReference>
<dbReference type="InterPro" id="IPR007110">
    <property type="entry name" value="Ig-like_dom"/>
</dbReference>
<dbReference type="SMART" id="SM00409">
    <property type="entry name" value="IG"/>
    <property type="match status" value="1"/>
</dbReference>
<keyword evidence="2 5" id="KW-0472">Membrane</keyword>
<dbReference type="PANTHER" id="PTHR21261">
    <property type="entry name" value="BEAT PROTEIN"/>
    <property type="match status" value="1"/>
</dbReference>
<evidence type="ECO:0000313" key="7">
    <source>
        <dbReference type="EMBL" id="KAI9551630.1"/>
    </source>
</evidence>
<dbReference type="EMBL" id="WJBH02000010">
    <property type="protein sequence ID" value="KAI9551630.1"/>
    <property type="molecule type" value="Genomic_DNA"/>
</dbReference>
<reference evidence="7 8" key="1">
    <citation type="submission" date="2022-05" db="EMBL/GenBank/DDBJ databases">
        <title>A multi-omics perspective on studying reproductive biology in Daphnia sinensis.</title>
        <authorList>
            <person name="Jia J."/>
        </authorList>
    </citation>
    <scope>NUCLEOTIDE SEQUENCE [LARGE SCALE GENOMIC DNA]</scope>
    <source>
        <strain evidence="7 8">WSL</strain>
    </source>
</reference>
<sequence length="362" mass="39753">MTRANVKQRAIDASCCWCSVLMDAGNLIHHDKPITSSRSLLLLLLFTLFQVGETIRLEHVEVPSVVAVGEPAAFLCNVDLEFDNELYSVKWYKDSEEFYEWKPKRTPSVQIYPVEGIQVDREKSVREAVVLRSVTPATAGFFRCEASGEGPAFRSVSGGAPLAVVILPKRKPDIFGGYVLDQEDGTVELNCTTDASRPAAQIRWLINNNPVHPELVQEASVSRTSSGLETSFSVLQLQSREHFPRSGTGSNTATVTCEAVIPHQPKIASSTSSGAHWSTLSSSSTHSSNPAESSQHQFQRRIASDSHQHGERIFRSRNIASAETLQSLTLRTEILIYVNAGRWIIGSALTIITALIASYLLS</sequence>
<proteinExistence type="predicted"/>
<name>A0AAD5KXS1_9CRUS</name>
<gene>
    <name evidence="7" type="ORF">GHT06_021965</name>
</gene>
<evidence type="ECO:0000256" key="3">
    <source>
        <dbReference type="ARBA" id="ARBA00023157"/>
    </source>
</evidence>
<comment type="caution">
    <text evidence="7">The sequence shown here is derived from an EMBL/GenBank/DDBJ whole genome shotgun (WGS) entry which is preliminary data.</text>
</comment>
<dbReference type="Gene3D" id="2.60.40.10">
    <property type="entry name" value="Immunoglobulins"/>
    <property type="match status" value="2"/>
</dbReference>